<sequence>MLSLLSPQHITAPSVFSHRSRFSVSLLSPEKDAPNMRSSISGIECLTQISYICLIGRFHLKSPI</sequence>
<reference evidence="1" key="2">
    <citation type="submission" date="2025-09" db="UniProtKB">
        <authorList>
            <consortium name="Ensembl"/>
        </authorList>
    </citation>
    <scope>IDENTIFICATION</scope>
</reference>
<dbReference type="Ensembl" id="ENSCANT00000051260.1">
    <property type="protein sequence ID" value="ENSCANP00000028223.1"/>
    <property type="gene ID" value="ENSCANG00000037535.1"/>
</dbReference>
<keyword evidence="2" id="KW-1185">Reference proteome</keyword>
<evidence type="ECO:0000313" key="2">
    <source>
        <dbReference type="Proteomes" id="UP000233080"/>
    </source>
</evidence>
<organism evidence="1 2">
    <name type="scientific">Colobus angolensis palliatus</name>
    <name type="common">Peters' Angolan colobus</name>
    <dbReference type="NCBI Taxonomy" id="336983"/>
    <lineage>
        <taxon>Eukaryota</taxon>
        <taxon>Metazoa</taxon>
        <taxon>Chordata</taxon>
        <taxon>Craniata</taxon>
        <taxon>Vertebrata</taxon>
        <taxon>Euteleostomi</taxon>
        <taxon>Mammalia</taxon>
        <taxon>Eutheria</taxon>
        <taxon>Euarchontoglires</taxon>
        <taxon>Primates</taxon>
        <taxon>Haplorrhini</taxon>
        <taxon>Catarrhini</taxon>
        <taxon>Cercopithecidae</taxon>
        <taxon>Colobinae</taxon>
        <taxon>Colobus</taxon>
    </lineage>
</organism>
<reference evidence="1" key="1">
    <citation type="submission" date="2025-08" db="UniProtKB">
        <authorList>
            <consortium name="Ensembl"/>
        </authorList>
    </citation>
    <scope>IDENTIFICATION</scope>
</reference>
<proteinExistence type="predicted"/>
<accession>A0A2K5JH58</accession>
<protein>
    <submittedName>
        <fullName evidence="1">Uncharacterized protein</fullName>
    </submittedName>
</protein>
<name>A0A2K5JH58_COLAP</name>
<dbReference type="Proteomes" id="UP000233080">
    <property type="component" value="Unassembled WGS sequence"/>
</dbReference>
<dbReference type="AlphaFoldDB" id="A0A2K5JH58"/>
<evidence type="ECO:0000313" key="1">
    <source>
        <dbReference type="Ensembl" id="ENSCANP00000028223.1"/>
    </source>
</evidence>